<comment type="caution">
    <text evidence="1">The sequence shown here is derived from an EMBL/GenBank/DDBJ whole genome shotgun (WGS) entry which is preliminary data.</text>
</comment>
<gene>
    <name evidence="1" type="ORF">CKO42_01590</name>
</gene>
<dbReference type="Pfam" id="PF02452">
    <property type="entry name" value="PemK_toxin"/>
    <property type="match status" value="1"/>
</dbReference>
<dbReference type="SUPFAM" id="SSF50118">
    <property type="entry name" value="Cell growth inhibitor/plasmid maintenance toxic component"/>
    <property type="match status" value="1"/>
</dbReference>
<organism evidence="1 2">
    <name type="scientific">Lamprobacter modestohalophilus</name>
    <dbReference type="NCBI Taxonomy" id="1064514"/>
    <lineage>
        <taxon>Bacteria</taxon>
        <taxon>Pseudomonadati</taxon>
        <taxon>Pseudomonadota</taxon>
        <taxon>Gammaproteobacteria</taxon>
        <taxon>Chromatiales</taxon>
        <taxon>Chromatiaceae</taxon>
        <taxon>Lamprobacter</taxon>
    </lineage>
</organism>
<evidence type="ECO:0000313" key="2">
    <source>
        <dbReference type="Proteomes" id="UP001138768"/>
    </source>
</evidence>
<protein>
    <submittedName>
        <fullName evidence="1">Transcriptional regulator</fullName>
    </submittedName>
</protein>
<evidence type="ECO:0000313" key="1">
    <source>
        <dbReference type="EMBL" id="MBK1617163.1"/>
    </source>
</evidence>
<accession>A0A9X0W6I1</accession>
<keyword evidence="2" id="KW-1185">Reference proteome</keyword>
<dbReference type="Gene3D" id="2.30.30.110">
    <property type="match status" value="1"/>
</dbReference>
<proteinExistence type="predicted"/>
<reference evidence="1 2" key="1">
    <citation type="journal article" date="2020" name="Microorganisms">
        <title>Osmotic Adaptation and Compatible Solute Biosynthesis of Phototrophic Bacteria as Revealed from Genome Analyses.</title>
        <authorList>
            <person name="Imhoff J.F."/>
            <person name="Rahn T."/>
            <person name="Kunzel S."/>
            <person name="Keller A."/>
            <person name="Neulinger S.C."/>
        </authorList>
    </citation>
    <scope>NUCLEOTIDE SEQUENCE [LARGE SCALE GENOMIC DNA]</scope>
    <source>
        <strain evidence="1 2">DSM 25653</strain>
    </source>
</reference>
<dbReference type="AlphaFoldDB" id="A0A9X0W6I1"/>
<dbReference type="Proteomes" id="UP001138768">
    <property type="component" value="Unassembled WGS sequence"/>
</dbReference>
<name>A0A9X0W6I1_9GAMM</name>
<sequence length="114" mass="12501">MSYDRYAVVRVPFPFTDKTASKRRPALVISDEQAFNAPSGHLVLAMITTAKRSSWPLDVSLDSPREAGLSVASIVRMKLFTLDQSLILGQLGQLSATDAAVVQDRLKRLHAFAT</sequence>
<dbReference type="EMBL" id="NRRY01000002">
    <property type="protein sequence ID" value="MBK1617163.1"/>
    <property type="molecule type" value="Genomic_DNA"/>
</dbReference>
<dbReference type="GO" id="GO:0003677">
    <property type="term" value="F:DNA binding"/>
    <property type="evidence" value="ECO:0007669"/>
    <property type="project" value="InterPro"/>
</dbReference>
<dbReference type="InterPro" id="IPR003477">
    <property type="entry name" value="PemK-like"/>
</dbReference>
<dbReference type="InterPro" id="IPR011067">
    <property type="entry name" value="Plasmid_toxin/cell-grow_inhib"/>
</dbReference>
<dbReference type="RefSeq" id="WP_200237406.1">
    <property type="nucleotide sequence ID" value="NZ_NRRY01000002.1"/>
</dbReference>